<comment type="similarity">
    <text evidence="1">Belongs to the HipA Ser/Thr kinase family.</text>
</comment>
<dbReference type="NCBIfam" id="TIGR03071">
    <property type="entry name" value="couple_hipA"/>
    <property type="match status" value="1"/>
</dbReference>
<dbReference type="EMBL" id="AHTH01000037">
    <property type="protein sequence ID" value="EHR40528.1"/>
    <property type="molecule type" value="Genomic_DNA"/>
</dbReference>
<keyword evidence="3" id="KW-0418">Kinase</keyword>
<dbReference type="eggNOG" id="COG3550">
    <property type="taxonomic scope" value="Bacteria"/>
</dbReference>
<keyword evidence="2" id="KW-0808">Transferase</keyword>
<proteinExistence type="inferred from homology"/>
<reference evidence="6 7" key="1">
    <citation type="journal article" date="2012" name="J. Bacteriol.">
        <title>Genome Sequence of Extracellular-Protease-Producing Alishewanella jeotgali Isolated from Traditional Korean Fermented Seafood.</title>
        <authorList>
            <person name="Jung J."/>
            <person name="Chun J."/>
            <person name="Park W."/>
        </authorList>
    </citation>
    <scope>NUCLEOTIDE SEQUENCE [LARGE SCALE GENOMIC DNA]</scope>
    <source>
        <strain evidence="6 7">KCTC 22429</strain>
    </source>
</reference>
<evidence type="ECO:0000256" key="2">
    <source>
        <dbReference type="ARBA" id="ARBA00022679"/>
    </source>
</evidence>
<organism evidence="6 7">
    <name type="scientific">Alishewanella jeotgali KCTC 22429</name>
    <dbReference type="NCBI Taxonomy" id="1129374"/>
    <lineage>
        <taxon>Bacteria</taxon>
        <taxon>Pseudomonadati</taxon>
        <taxon>Pseudomonadota</taxon>
        <taxon>Gammaproteobacteria</taxon>
        <taxon>Alteromonadales</taxon>
        <taxon>Alteromonadaceae</taxon>
        <taxon>Alishewanella</taxon>
    </lineage>
</organism>
<dbReference type="PANTHER" id="PTHR37419:SF1">
    <property type="entry name" value="SERINE_THREONINE-PROTEIN KINASE TOXIN HIPA"/>
    <property type="match status" value="1"/>
</dbReference>
<feature type="domain" description="HipA N-terminal subdomain 1" evidence="5">
    <location>
        <begin position="4"/>
        <end position="103"/>
    </location>
</feature>
<dbReference type="PANTHER" id="PTHR37419">
    <property type="entry name" value="SERINE/THREONINE-PROTEIN KINASE TOXIN HIPA"/>
    <property type="match status" value="1"/>
</dbReference>
<keyword evidence="7" id="KW-1185">Reference proteome</keyword>
<evidence type="ECO:0000313" key="6">
    <source>
        <dbReference type="EMBL" id="EHR40528.1"/>
    </source>
</evidence>
<feature type="domain" description="HipA-like C-terminal" evidence="4">
    <location>
        <begin position="150"/>
        <end position="398"/>
    </location>
</feature>
<dbReference type="CDD" id="cd17808">
    <property type="entry name" value="HipA_Ec_like"/>
    <property type="match status" value="1"/>
</dbReference>
<dbReference type="RefSeq" id="WP_008950854.1">
    <property type="nucleotide sequence ID" value="NZ_AHTH01000037.1"/>
</dbReference>
<dbReference type="Pfam" id="PF07804">
    <property type="entry name" value="HipA_C"/>
    <property type="match status" value="1"/>
</dbReference>
<dbReference type="GO" id="GO:0004674">
    <property type="term" value="F:protein serine/threonine kinase activity"/>
    <property type="evidence" value="ECO:0007669"/>
    <property type="project" value="TreeGrafter"/>
</dbReference>
<dbReference type="Proteomes" id="UP000012046">
    <property type="component" value="Unassembled WGS sequence"/>
</dbReference>
<evidence type="ECO:0000256" key="3">
    <source>
        <dbReference type="ARBA" id="ARBA00022777"/>
    </source>
</evidence>
<dbReference type="Pfam" id="PF13657">
    <property type="entry name" value="Couple_hipA"/>
    <property type="match status" value="1"/>
</dbReference>
<evidence type="ECO:0000259" key="4">
    <source>
        <dbReference type="Pfam" id="PF07804"/>
    </source>
</evidence>
<protein>
    <submittedName>
        <fullName evidence="6">Toxin</fullName>
    </submittedName>
</protein>
<dbReference type="InterPro" id="IPR012893">
    <property type="entry name" value="HipA-like_C"/>
</dbReference>
<evidence type="ECO:0000313" key="7">
    <source>
        <dbReference type="Proteomes" id="UP000012046"/>
    </source>
</evidence>
<dbReference type="InterPro" id="IPR017508">
    <property type="entry name" value="HipA_N1"/>
</dbReference>
<comment type="caution">
    <text evidence="6">The sequence shown here is derived from an EMBL/GenBank/DDBJ whole genome shotgun (WGS) entry which is preliminary data.</text>
</comment>
<dbReference type="GO" id="GO:0005829">
    <property type="term" value="C:cytosol"/>
    <property type="evidence" value="ECO:0007669"/>
    <property type="project" value="TreeGrafter"/>
</dbReference>
<accession>H3ZFP4</accession>
<evidence type="ECO:0000259" key="5">
    <source>
        <dbReference type="Pfam" id="PF13657"/>
    </source>
</evidence>
<name>H3ZFP4_9ALTE</name>
<dbReference type="STRING" id="1129374.AJE_10684"/>
<gene>
    <name evidence="6" type="ORF">AJE_10684</name>
</gene>
<dbReference type="AlphaFoldDB" id="H3ZFP4"/>
<evidence type="ECO:0000256" key="1">
    <source>
        <dbReference type="ARBA" id="ARBA00010164"/>
    </source>
</evidence>
<sequence>MDTLDIYMNGIRVGEYQRDRRGANIFTYDTDWLSSPGRRSLSLSLTLRPERYTGPQVYNFFDNLLPDSREIRERMVARFKANSTEPFDILSQVGRDCVGAIQLVPSGAAAPTIKRIEASALTDTELAKILNGYQAKKPLGMLDDTQDFRISLAGAQEKTALLFHQGHWCLPHNATPTTHIIKLPIGEIRSHDRVIDMTHSVENEYLCLKIAKAYGFETANCQMIMPDGIKALAVERFDRKMAPDNSWIMRLPQEDFCQVSGTSPARKYEVDGGPSISIIMQELLGAANPIHDRETFMRTQVLFWLLGATDGHAKNFSIFLERQDQYRLTPLYDILSAFPAISKKGLHEKDLRLAMSLKGSKGRETECRLIGPEHFFNTAGEVGFPLSSMERILHEMGSMTADLINKVAGELPAGFPSFIAEPIFEGMQRYSQRLLSLAKQR</sequence>
<dbReference type="PATRIC" id="fig|1129374.4.peg.2116"/>
<dbReference type="InterPro" id="IPR052028">
    <property type="entry name" value="HipA_Ser/Thr_kinase"/>
</dbReference>